<name>A0A1K2IS42_9FLAO</name>
<evidence type="ECO:0000313" key="2">
    <source>
        <dbReference type="EMBL" id="SFZ95191.1"/>
    </source>
</evidence>
<dbReference type="AlphaFoldDB" id="A0A1K2IS42"/>
<feature type="region of interest" description="Disordered" evidence="1">
    <location>
        <begin position="1"/>
        <end position="28"/>
    </location>
</feature>
<feature type="non-terminal residue" evidence="2">
    <location>
        <position position="1"/>
    </location>
</feature>
<dbReference type="EMBL" id="FPKV01000019">
    <property type="protein sequence ID" value="SFZ95247.1"/>
    <property type="molecule type" value="Genomic_DNA"/>
</dbReference>
<sequence length="28" mass="3225">KPMSVARLLASDFPSENPRTQTRNFPYT</sequence>
<proteinExistence type="predicted"/>
<accession>A0A1K2IS42</accession>
<evidence type="ECO:0000313" key="4">
    <source>
        <dbReference type="Proteomes" id="UP000182544"/>
    </source>
</evidence>
<reference evidence="2 4" key="1">
    <citation type="submission" date="2016-10" db="EMBL/GenBank/DDBJ databases">
        <authorList>
            <person name="de Groot N.N."/>
        </authorList>
    </citation>
    <scope>NUCLEOTIDE SEQUENCE [LARGE SCALE GENOMIC DNA]</scope>
    <source>
        <strain evidence="2 4">DSM 18180</strain>
    </source>
</reference>
<gene>
    <name evidence="2" type="ORF">SAMN05428642_1121</name>
    <name evidence="3" type="ORF">SAMN05428642_1194</name>
</gene>
<protein>
    <submittedName>
        <fullName evidence="2">Uncharacterized protein</fullName>
    </submittedName>
</protein>
<keyword evidence="4" id="KW-1185">Reference proteome</keyword>
<evidence type="ECO:0000313" key="3">
    <source>
        <dbReference type="EMBL" id="SFZ95247.1"/>
    </source>
</evidence>
<dbReference type="Proteomes" id="UP000182544">
    <property type="component" value="Unassembled WGS sequence"/>
</dbReference>
<organism evidence="2 4">
    <name type="scientific">Flaviramulus basaltis</name>
    <dbReference type="NCBI Taxonomy" id="369401"/>
    <lineage>
        <taxon>Bacteria</taxon>
        <taxon>Pseudomonadati</taxon>
        <taxon>Bacteroidota</taxon>
        <taxon>Flavobacteriia</taxon>
        <taxon>Flavobacteriales</taxon>
        <taxon>Flavobacteriaceae</taxon>
        <taxon>Flaviramulus</taxon>
    </lineage>
</organism>
<evidence type="ECO:0000256" key="1">
    <source>
        <dbReference type="SAM" id="MobiDB-lite"/>
    </source>
</evidence>
<feature type="compositionally biased region" description="Polar residues" evidence="1">
    <location>
        <begin position="17"/>
        <end position="28"/>
    </location>
</feature>
<dbReference type="EMBL" id="FPKV01000012">
    <property type="protein sequence ID" value="SFZ95191.1"/>
    <property type="molecule type" value="Genomic_DNA"/>
</dbReference>